<accession>A0AAV0EVR4</accession>
<evidence type="ECO:0000256" key="1">
    <source>
        <dbReference type="SAM" id="MobiDB-lite"/>
    </source>
</evidence>
<name>A0AAV0EVR4_9ASTE</name>
<gene>
    <name evidence="2" type="ORF">CEPIT_LOCUS28259</name>
</gene>
<reference evidence="2" key="1">
    <citation type="submission" date="2022-07" db="EMBL/GenBank/DDBJ databases">
        <authorList>
            <person name="Macas J."/>
            <person name="Novak P."/>
            <person name="Neumann P."/>
        </authorList>
    </citation>
    <scope>NUCLEOTIDE SEQUENCE</scope>
</reference>
<feature type="compositionally biased region" description="Basic and acidic residues" evidence="1">
    <location>
        <begin position="39"/>
        <end position="53"/>
    </location>
</feature>
<proteinExistence type="predicted"/>
<feature type="region of interest" description="Disordered" evidence="1">
    <location>
        <begin position="1"/>
        <end position="86"/>
    </location>
</feature>
<keyword evidence="3" id="KW-1185">Reference proteome</keyword>
<dbReference type="AlphaFoldDB" id="A0AAV0EVR4"/>
<protein>
    <submittedName>
        <fullName evidence="2">Uncharacterized protein</fullName>
    </submittedName>
</protein>
<dbReference type="Proteomes" id="UP001152523">
    <property type="component" value="Unassembled WGS sequence"/>
</dbReference>
<comment type="caution">
    <text evidence="2">The sequence shown here is derived from an EMBL/GenBank/DDBJ whole genome shotgun (WGS) entry which is preliminary data.</text>
</comment>
<evidence type="ECO:0000313" key="3">
    <source>
        <dbReference type="Proteomes" id="UP001152523"/>
    </source>
</evidence>
<feature type="compositionally biased region" description="Basic and acidic residues" evidence="1">
    <location>
        <begin position="64"/>
        <end position="85"/>
    </location>
</feature>
<evidence type="ECO:0000313" key="2">
    <source>
        <dbReference type="EMBL" id="CAH9127362.1"/>
    </source>
</evidence>
<organism evidence="2 3">
    <name type="scientific">Cuscuta epithymum</name>
    <dbReference type="NCBI Taxonomy" id="186058"/>
    <lineage>
        <taxon>Eukaryota</taxon>
        <taxon>Viridiplantae</taxon>
        <taxon>Streptophyta</taxon>
        <taxon>Embryophyta</taxon>
        <taxon>Tracheophyta</taxon>
        <taxon>Spermatophyta</taxon>
        <taxon>Magnoliopsida</taxon>
        <taxon>eudicotyledons</taxon>
        <taxon>Gunneridae</taxon>
        <taxon>Pentapetalae</taxon>
        <taxon>asterids</taxon>
        <taxon>lamiids</taxon>
        <taxon>Solanales</taxon>
        <taxon>Convolvulaceae</taxon>
        <taxon>Cuscuteae</taxon>
        <taxon>Cuscuta</taxon>
        <taxon>Cuscuta subgen. Cuscuta</taxon>
    </lineage>
</organism>
<sequence>MPIFNDSSAGARIFNHHVPVPAAPEKHVPDGEADDDGEEHTAVEGHDGQHQEVSDGGADPEQQASRDSHRRASADANGSEERGVQEIRLISIGAERRSGDLEANTAVLDVLVEDGEEEADEQGERVADPRIGFPEIEQNGDVFAPVERHMHHLAAGDGTGNWW</sequence>
<dbReference type="EMBL" id="CAMAPF010000947">
    <property type="protein sequence ID" value="CAH9127362.1"/>
    <property type="molecule type" value="Genomic_DNA"/>
</dbReference>